<dbReference type="InterPro" id="IPR000182">
    <property type="entry name" value="GNAT_dom"/>
</dbReference>
<proteinExistence type="predicted"/>
<evidence type="ECO:0000259" key="1">
    <source>
        <dbReference type="PROSITE" id="PS51186"/>
    </source>
</evidence>
<dbReference type="CDD" id="cd04301">
    <property type="entry name" value="NAT_SF"/>
    <property type="match status" value="1"/>
</dbReference>
<dbReference type="Proteomes" id="UP000016567">
    <property type="component" value="Unassembled WGS sequence"/>
</dbReference>
<feature type="domain" description="N-acetyltransferase" evidence="1">
    <location>
        <begin position="1"/>
        <end position="155"/>
    </location>
</feature>
<dbReference type="SUPFAM" id="SSF55729">
    <property type="entry name" value="Acyl-CoA N-acyltransferases (Nat)"/>
    <property type="match status" value="1"/>
</dbReference>
<evidence type="ECO:0000313" key="3">
    <source>
        <dbReference type="Proteomes" id="UP000016567"/>
    </source>
</evidence>
<name>U3AUH8_9VIBR</name>
<dbReference type="eggNOG" id="COG1670">
    <property type="taxonomic scope" value="Bacteria"/>
</dbReference>
<sequence>MKIEKVNESNIAAIKFVRLADEQVKFAGTAEEFISSANETTHLHVIKDNDEVVGFFKLDIAYSSNYEFCPTDALGLRAFAIDINKQGKGLGTQAVRTLLLYVKTHYPTFNWIYLTVNCKNLGAKACYEKGGFEAHSEQYLGGPAGPQYIMYKKLMAY</sequence>
<dbReference type="InterPro" id="IPR016181">
    <property type="entry name" value="Acyl_CoA_acyltransferase"/>
</dbReference>
<protein>
    <recommendedName>
        <fullName evidence="1">N-acetyltransferase domain-containing protein</fullName>
    </recommendedName>
</protein>
<reference evidence="2 3" key="1">
    <citation type="submission" date="2013-09" db="EMBL/GenBank/DDBJ databases">
        <title>Whole genome shotgun sequence of Vibrio azureus NBRC 104587.</title>
        <authorList>
            <person name="Isaki S."/>
            <person name="Hosoyama A."/>
            <person name="Numata M."/>
            <person name="Hashimoto M."/>
            <person name="Hosoyama Y."/>
            <person name="Tsuchikane K."/>
            <person name="Noguchi M."/>
            <person name="Hirakata S."/>
            <person name="Ichikawa N."/>
            <person name="Ohji S."/>
            <person name="Yamazoe A."/>
            <person name="Fujita N."/>
        </authorList>
    </citation>
    <scope>NUCLEOTIDE SEQUENCE [LARGE SCALE GENOMIC DNA]</scope>
    <source>
        <strain evidence="2 3">NBRC 104587</strain>
    </source>
</reference>
<dbReference type="Pfam" id="PF00583">
    <property type="entry name" value="Acetyltransf_1"/>
    <property type="match status" value="1"/>
</dbReference>
<keyword evidence="3" id="KW-1185">Reference proteome</keyword>
<dbReference type="EMBL" id="BATL01000075">
    <property type="protein sequence ID" value="GAD77410.1"/>
    <property type="molecule type" value="Genomic_DNA"/>
</dbReference>
<evidence type="ECO:0000313" key="2">
    <source>
        <dbReference type="EMBL" id="GAD77410.1"/>
    </source>
</evidence>
<dbReference type="PROSITE" id="PS51186">
    <property type="entry name" value="GNAT"/>
    <property type="match status" value="1"/>
</dbReference>
<gene>
    <name evidence="2" type="ORF">VAZ01S_075_00040</name>
</gene>
<dbReference type="RefSeq" id="WP_021711149.1">
    <property type="nucleotide sequence ID" value="NZ_BAOB01000371.1"/>
</dbReference>
<dbReference type="Gene3D" id="3.40.630.30">
    <property type="match status" value="1"/>
</dbReference>
<organism evidence="2 3">
    <name type="scientific">Vibrio azureus NBRC 104587</name>
    <dbReference type="NCBI Taxonomy" id="1219077"/>
    <lineage>
        <taxon>Bacteria</taxon>
        <taxon>Pseudomonadati</taxon>
        <taxon>Pseudomonadota</taxon>
        <taxon>Gammaproteobacteria</taxon>
        <taxon>Vibrionales</taxon>
        <taxon>Vibrionaceae</taxon>
        <taxon>Vibrio</taxon>
    </lineage>
</organism>
<dbReference type="STRING" id="1219077.VAZ01S_075_00040"/>
<accession>U3AUH8</accession>
<dbReference type="GO" id="GO:0016747">
    <property type="term" value="F:acyltransferase activity, transferring groups other than amino-acyl groups"/>
    <property type="evidence" value="ECO:0007669"/>
    <property type="project" value="InterPro"/>
</dbReference>
<comment type="caution">
    <text evidence="2">The sequence shown here is derived from an EMBL/GenBank/DDBJ whole genome shotgun (WGS) entry which is preliminary data.</text>
</comment>
<dbReference type="AlphaFoldDB" id="U3AUH8"/>